<protein>
    <recommendedName>
        <fullName evidence="6">FMN dependent NADH:quinone oxidoreductase</fullName>
        <ecNumber evidence="6">1.6.5.-</ecNumber>
    </recommendedName>
    <alternativeName>
        <fullName evidence="6">Azo-dye reductase</fullName>
    </alternativeName>
    <alternativeName>
        <fullName evidence="6">FMN-dependent NADH-azo compound oxidoreductase</fullName>
    </alternativeName>
    <alternativeName>
        <fullName evidence="6">FMN-dependent NADH-azoreductase</fullName>
        <ecNumber evidence="6">1.7.1.17</ecNumber>
    </alternativeName>
</protein>
<dbReference type="GO" id="GO:0010181">
    <property type="term" value="F:FMN binding"/>
    <property type="evidence" value="ECO:0007669"/>
    <property type="project" value="UniProtKB-UniRule"/>
</dbReference>
<dbReference type="AlphaFoldDB" id="A0A229UJZ3"/>
<feature type="binding site" evidence="6">
    <location>
        <begin position="17"/>
        <end position="19"/>
    </location>
    <ligand>
        <name>FMN</name>
        <dbReference type="ChEBI" id="CHEBI:58210"/>
    </ligand>
</feature>
<evidence type="ECO:0000313" key="9">
    <source>
        <dbReference type="Proteomes" id="UP000215509"/>
    </source>
</evidence>
<keyword evidence="2 6" id="KW-0288">FMN</keyword>
<dbReference type="OrthoDB" id="9805013at2"/>
<dbReference type="GO" id="GO:0016652">
    <property type="term" value="F:oxidoreductase activity, acting on NAD(P)H as acceptor"/>
    <property type="evidence" value="ECO:0007669"/>
    <property type="project" value="UniProtKB-UniRule"/>
</dbReference>
<dbReference type="PANTHER" id="PTHR43741">
    <property type="entry name" value="FMN-DEPENDENT NADH-AZOREDUCTASE 1"/>
    <property type="match status" value="1"/>
</dbReference>
<comment type="catalytic activity">
    <reaction evidence="5">
        <text>N,N-dimethyl-1,4-phenylenediamine + anthranilate + 2 NAD(+) = 2-(4-dimethylaminophenyl)diazenylbenzoate + 2 NADH + 2 H(+)</text>
        <dbReference type="Rhea" id="RHEA:55872"/>
        <dbReference type="ChEBI" id="CHEBI:15378"/>
        <dbReference type="ChEBI" id="CHEBI:15783"/>
        <dbReference type="ChEBI" id="CHEBI:16567"/>
        <dbReference type="ChEBI" id="CHEBI:57540"/>
        <dbReference type="ChEBI" id="CHEBI:57945"/>
        <dbReference type="ChEBI" id="CHEBI:71579"/>
        <dbReference type="EC" id="1.7.1.17"/>
    </reaction>
    <physiologicalReaction direction="right-to-left" evidence="5">
        <dbReference type="Rhea" id="RHEA:55874"/>
    </physiologicalReaction>
</comment>
<comment type="cofactor">
    <cofactor evidence="6">
        <name>FMN</name>
        <dbReference type="ChEBI" id="CHEBI:58210"/>
    </cofactor>
    <text evidence="6">Binds 1 FMN per subunit.</text>
</comment>
<organism evidence="8 9">
    <name type="scientific">Paenibacillus rigui</name>
    <dbReference type="NCBI Taxonomy" id="554312"/>
    <lineage>
        <taxon>Bacteria</taxon>
        <taxon>Bacillati</taxon>
        <taxon>Bacillota</taxon>
        <taxon>Bacilli</taxon>
        <taxon>Bacillales</taxon>
        <taxon>Paenibacillaceae</taxon>
        <taxon>Paenibacillus</taxon>
    </lineage>
</organism>
<sequence>MSTVLYVTAHPLNESVSHSLFVGNEFIQAYREANPKDEVIHLDLYKMDIPQIDADVLNGWGLLRSGASLDQLSTESKMKVSRLSELVDQFLEADKIVVANPVWNFLFPPVLKTYIDAICIAGKTFKFSDEGKLVGLASDKKLLHIQASGSVLSEGPFSSFEFSHRYLTAIAAFIGIPSVDVIYIEGIGASADRVPEIKEKALEQALKLAKNF</sequence>
<dbReference type="InterPro" id="IPR023048">
    <property type="entry name" value="NADH:quinone_OxRdtase_FMN_depd"/>
</dbReference>
<keyword evidence="4 6" id="KW-0520">NAD</keyword>
<dbReference type="Pfam" id="PF02525">
    <property type="entry name" value="Flavodoxin_2"/>
    <property type="match status" value="1"/>
</dbReference>
<evidence type="ECO:0000256" key="4">
    <source>
        <dbReference type="ARBA" id="ARBA00023027"/>
    </source>
</evidence>
<dbReference type="GO" id="GO:0016655">
    <property type="term" value="F:oxidoreductase activity, acting on NAD(P)H, quinone or similar compound as acceptor"/>
    <property type="evidence" value="ECO:0007669"/>
    <property type="project" value="InterPro"/>
</dbReference>
<dbReference type="GO" id="GO:0009055">
    <property type="term" value="F:electron transfer activity"/>
    <property type="evidence" value="ECO:0007669"/>
    <property type="project" value="UniProtKB-UniRule"/>
</dbReference>
<comment type="function">
    <text evidence="6">Quinone reductase that provides resistance to thiol-specific stress caused by electrophilic quinones.</text>
</comment>
<comment type="caution">
    <text evidence="8">The sequence shown here is derived from an EMBL/GenBank/DDBJ whole genome shotgun (WGS) entry which is preliminary data.</text>
</comment>
<accession>A0A229UJZ3</accession>
<keyword evidence="3 6" id="KW-0560">Oxidoreductase</keyword>
<evidence type="ECO:0000256" key="6">
    <source>
        <dbReference type="HAMAP-Rule" id="MF_01216"/>
    </source>
</evidence>
<evidence type="ECO:0000313" key="8">
    <source>
        <dbReference type="EMBL" id="OXM83716.1"/>
    </source>
</evidence>
<dbReference type="EMBL" id="NMQW01000039">
    <property type="protein sequence ID" value="OXM83716.1"/>
    <property type="molecule type" value="Genomic_DNA"/>
</dbReference>
<name>A0A229UJZ3_9BACL</name>
<dbReference type="HAMAP" id="MF_01216">
    <property type="entry name" value="Azoreductase_type1"/>
    <property type="match status" value="1"/>
</dbReference>
<keyword evidence="1 6" id="KW-0285">Flavoprotein</keyword>
<comment type="subunit">
    <text evidence="6">Homodimer.</text>
</comment>
<comment type="caution">
    <text evidence="6">Lacks conserved residue(s) required for the propagation of feature annotation.</text>
</comment>
<dbReference type="SUPFAM" id="SSF52218">
    <property type="entry name" value="Flavoproteins"/>
    <property type="match status" value="1"/>
</dbReference>
<gene>
    <name evidence="6" type="primary">azoR</name>
    <name evidence="8" type="ORF">CF651_24280</name>
</gene>
<evidence type="ECO:0000256" key="2">
    <source>
        <dbReference type="ARBA" id="ARBA00022643"/>
    </source>
</evidence>
<reference evidence="8 9" key="1">
    <citation type="submission" date="2017-07" db="EMBL/GenBank/DDBJ databases">
        <title>Genome sequencing and assembly of Paenibacillus rigui.</title>
        <authorList>
            <person name="Mayilraj S."/>
        </authorList>
    </citation>
    <scope>NUCLEOTIDE SEQUENCE [LARGE SCALE GENOMIC DNA]</scope>
    <source>
        <strain evidence="8 9">JCM 16352</strain>
    </source>
</reference>
<dbReference type="Proteomes" id="UP000215509">
    <property type="component" value="Unassembled WGS sequence"/>
</dbReference>
<keyword evidence="9" id="KW-1185">Reference proteome</keyword>
<dbReference type="InterPro" id="IPR029039">
    <property type="entry name" value="Flavoprotein-like_sf"/>
</dbReference>
<comment type="similarity">
    <text evidence="6">Belongs to the azoreductase type 1 family.</text>
</comment>
<dbReference type="Gene3D" id="3.40.50.360">
    <property type="match status" value="1"/>
</dbReference>
<evidence type="ECO:0000259" key="7">
    <source>
        <dbReference type="Pfam" id="PF02525"/>
    </source>
</evidence>
<proteinExistence type="inferred from homology"/>
<feature type="domain" description="Flavodoxin-like fold" evidence="7">
    <location>
        <begin position="3"/>
        <end position="207"/>
    </location>
</feature>
<dbReference type="EC" id="1.6.5.-" evidence="6"/>
<dbReference type="PANTHER" id="PTHR43741:SF7">
    <property type="entry name" value="FMN-DEPENDENT NADH:QUINONE OXIDOREDUCTASE"/>
    <property type="match status" value="1"/>
</dbReference>
<evidence type="ECO:0000256" key="3">
    <source>
        <dbReference type="ARBA" id="ARBA00023002"/>
    </source>
</evidence>
<dbReference type="RefSeq" id="WP_094017474.1">
    <property type="nucleotide sequence ID" value="NZ_NMQW01000039.1"/>
</dbReference>
<comment type="catalytic activity">
    <reaction evidence="6">
        <text>2 a quinone + NADH + H(+) = 2 a 1,4-benzosemiquinone + NAD(+)</text>
        <dbReference type="Rhea" id="RHEA:65952"/>
        <dbReference type="ChEBI" id="CHEBI:15378"/>
        <dbReference type="ChEBI" id="CHEBI:57540"/>
        <dbReference type="ChEBI" id="CHEBI:57945"/>
        <dbReference type="ChEBI" id="CHEBI:132124"/>
        <dbReference type="ChEBI" id="CHEBI:134225"/>
    </reaction>
</comment>
<dbReference type="InterPro" id="IPR050104">
    <property type="entry name" value="FMN-dep_NADH:Q_OxRdtase_AzoR1"/>
</dbReference>
<dbReference type="EC" id="1.7.1.17" evidence="6"/>
<evidence type="ECO:0000256" key="1">
    <source>
        <dbReference type="ARBA" id="ARBA00022630"/>
    </source>
</evidence>
<evidence type="ECO:0000256" key="5">
    <source>
        <dbReference type="ARBA" id="ARBA00048542"/>
    </source>
</evidence>
<dbReference type="InterPro" id="IPR003680">
    <property type="entry name" value="Flavodoxin_fold"/>
</dbReference>
<comment type="function">
    <text evidence="6">Also exhibits azoreductase activity. Catalyzes the reductive cleavage of the azo bond in aromatic azo compounds to the corresponding amines.</text>
</comment>